<accession>A0A8H6WGY8</accession>
<dbReference type="OrthoDB" id="2873822at2759"/>
<evidence type="ECO:0000259" key="1">
    <source>
        <dbReference type="Pfam" id="PF12937"/>
    </source>
</evidence>
<sequence>METPTTESLPIELIDQILSHLIDGSPTIRACSSVSRDWHTLARYYHSKGTTWLVWGTEIPAFIDLLNGPHSTACRWLSGLALLNLHDDESNIDELLTATLPRFAALQRLRIAGCAENHHLPVQFLCRIPPLLQIHSLVVKNYGFNSLDCVVTLLDKFPGLKEFKVDNVRYSGISNPEDRPCSTCPARESYSDAQRASLRLSLTSLDVESMPRRPGAPQEAPILGWLGDPNTAPSVANLRVVAHSSEFQRLLNTGGPRLVDGLKGLHVDFERTHYLPQKLEAYTFPNLHTLRLGFLSLWDYWPAYLREILPEALEAILEQGRMPTLRTLILDIHATTPSLFRKLRARA</sequence>
<dbReference type="AlphaFoldDB" id="A0A8H6WGY8"/>
<evidence type="ECO:0000313" key="2">
    <source>
        <dbReference type="EMBL" id="KAF7317282.1"/>
    </source>
</evidence>
<comment type="caution">
    <text evidence="2">The sequence shown here is derived from an EMBL/GenBank/DDBJ whole genome shotgun (WGS) entry which is preliminary data.</text>
</comment>
<dbReference type="Gene3D" id="1.20.1280.50">
    <property type="match status" value="1"/>
</dbReference>
<dbReference type="EMBL" id="JACAZE010000005">
    <property type="protein sequence ID" value="KAF7317282.1"/>
    <property type="molecule type" value="Genomic_DNA"/>
</dbReference>
<dbReference type="Proteomes" id="UP000613580">
    <property type="component" value="Unassembled WGS sequence"/>
</dbReference>
<dbReference type="Pfam" id="PF12937">
    <property type="entry name" value="F-box-like"/>
    <property type="match status" value="1"/>
</dbReference>
<dbReference type="InterPro" id="IPR036047">
    <property type="entry name" value="F-box-like_dom_sf"/>
</dbReference>
<dbReference type="SUPFAM" id="SSF81383">
    <property type="entry name" value="F-box domain"/>
    <property type="match status" value="1"/>
</dbReference>
<protein>
    <submittedName>
        <fullName evidence="2">F-box domain-containing protein</fullName>
    </submittedName>
</protein>
<organism evidence="2 3">
    <name type="scientific">Mycena chlorophos</name>
    <name type="common">Agaric fungus</name>
    <name type="synonym">Agaricus chlorophos</name>
    <dbReference type="NCBI Taxonomy" id="658473"/>
    <lineage>
        <taxon>Eukaryota</taxon>
        <taxon>Fungi</taxon>
        <taxon>Dikarya</taxon>
        <taxon>Basidiomycota</taxon>
        <taxon>Agaricomycotina</taxon>
        <taxon>Agaricomycetes</taxon>
        <taxon>Agaricomycetidae</taxon>
        <taxon>Agaricales</taxon>
        <taxon>Marasmiineae</taxon>
        <taxon>Mycenaceae</taxon>
        <taxon>Mycena</taxon>
    </lineage>
</organism>
<feature type="domain" description="F-box" evidence="1">
    <location>
        <begin position="7"/>
        <end position="43"/>
    </location>
</feature>
<proteinExistence type="predicted"/>
<gene>
    <name evidence="2" type="ORF">HMN09_00463500</name>
</gene>
<evidence type="ECO:0000313" key="3">
    <source>
        <dbReference type="Proteomes" id="UP000613580"/>
    </source>
</evidence>
<dbReference type="InterPro" id="IPR001810">
    <property type="entry name" value="F-box_dom"/>
</dbReference>
<keyword evidence="3" id="KW-1185">Reference proteome</keyword>
<dbReference type="CDD" id="cd09917">
    <property type="entry name" value="F-box_SF"/>
    <property type="match status" value="1"/>
</dbReference>
<name>A0A8H6WGY8_MYCCL</name>
<reference evidence="2" key="1">
    <citation type="submission" date="2020-05" db="EMBL/GenBank/DDBJ databases">
        <title>Mycena genomes resolve the evolution of fungal bioluminescence.</title>
        <authorList>
            <person name="Tsai I.J."/>
        </authorList>
    </citation>
    <scope>NUCLEOTIDE SEQUENCE</scope>
    <source>
        <strain evidence="2">110903Hualien_Pintung</strain>
    </source>
</reference>
<dbReference type="SUPFAM" id="SSF52047">
    <property type="entry name" value="RNI-like"/>
    <property type="match status" value="1"/>
</dbReference>